<name>E7DDJ3_9VIRU</name>
<sequence length="835" mass="91301">MTTTFWKSTESTDSNSDLAEQRAVHSTEYAVCTIHQAWGLPSTPYSLGGKPDQWEFTTKDEGSGPSKLTGNVVDGFGTLFSDRLFNLPSKREVTFFLHSDTAIEMRIINSNTFDRLENSCICVEVCIVSRASPVQKHRPVVLHFWVYDEFSGGQVKIVLVETAYDYSPFLRIDRSGIGAAIRSITSIHTLGQTGTLNGSNVFSVVPWDANKLQSCSVKDLRRLFVSTSNGKTAKLKAPLDIKQAAEYPLLIYLGTSNDHENATRMVLLRRRKDTPDTLCEVLAQLLVRARRCPDSQRCDDANDPSAMLPSNVLVLATNGGKQVTATCVAVRVRADGRYLYSTMRRNCLPYTDQVKFTSIVPSAHNLIMERSFAVDNWGSIMRVNTNNSPVVVHTAVTEVIRNAALGTTDTTVYVRHVLDAFGTICSLMDRTVGLSYEIPQDKNFCQIRWKHDALSLKGTLFIASAVNPGTCLLGVLGSWQNWAGPGSGGGQIPQSQEYWYPIDGRGGKDCYGELMYLDGGFSLLGRYLYQDVINSGQYLDLTSTLVPKALRDDGLITDNLRVYVGPHEGDKVNFMLDIEYTDLPGGDSKTPTAIGYCAVQQGESLSSGLSTMHATTLDGYGLITDPKSSAKLDQTLQQRVGKHRQLSKRYASSNLWEDLAVLQTLALSSNSVQLWAKGADNDAAFLAAATPVNSSSCPTWNSIKHEGAGLVANGTLLDIGGELPKFAALAKRHKVSSEHNPCIESALFAIEAGIWRKTPDLASVRLSTTSLAEGLADLLNRLYTQDVLIKGDDGAEWVEGITGTFDIHVISPDHPAREALRIVTDRVIAASKDSN</sequence>
<dbReference type="Proteomes" id="UP000325413">
    <property type="component" value="Genome"/>
</dbReference>
<protein>
    <submittedName>
        <fullName evidence="1">Uncharacterized protein</fullName>
    </submittedName>
</protein>
<dbReference type="EMBL" id="HQ228216">
    <property type="protein sequence ID" value="ADU54126.1"/>
    <property type="molecule type" value="Genomic_DNA"/>
</dbReference>
<accession>E7DDJ3</accession>
<reference evidence="1 2" key="1">
    <citation type="journal article" date="2011" name="Arch. Virol.">
        <title>A novel double-stranded RNA mycovirus from Fusarium graminearum: nucleic acid sequence and genomic structure.</title>
        <authorList>
            <person name="Darissa O."/>
            <person name="Willingmann P."/>
            <person name="Schafer W."/>
            <person name="Adam G."/>
        </authorList>
    </citation>
    <scope>NUCLEOTIDE SEQUENCE [LARGE SCALE GENOMIC DNA]</scope>
    <source>
        <strain evidence="1">China 9</strain>
    </source>
</reference>
<proteinExistence type="predicted"/>
<evidence type="ECO:0000313" key="1">
    <source>
        <dbReference type="EMBL" id="ADU54126.1"/>
    </source>
</evidence>
<evidence type="ECO:0000313" key="2">
    <source>
        <dbReference type="Proteomes" id="UP000325413"/>
    </source>
</evidence>
<organism evidence="1 2">
    <name type="scientific">Fusarium graminearum mycovirus China 9</name>
    <dbReference type="NCBI Taxonomy" id="941336"/>
    <lineage>
        <taxon>Viruses</taxon>
        <taxon>Riboviria</taxon>
        <taxon>Orthornavirae</taxon>
        <taxon>Duplornaviricota</taxon>
        <taxon>Chrymotiviricetes</taxon>
        <taxon>Ghabrivirales</taxon>
        <taxon>Alphatotivirineae</taxon>
        <taxon>Chrysoviridae</taxon>
        <taxon>Betachrysovirus</taxon>
        <taxon>Betachrysovirus fugramineari</taxon>
    </lineage>
</organism>